<name>A0A1I8ABK0_9BILA</name>
<evidence type="ECO:0000313" key="3">
    <source>
        <dbReference type="WBParaSite" id="L893_g4229.t1"/>
    </source>
</evidence>
<dbReference type="AlphaFoldDB" id="A0A1I8ABK0"/>
<feature type="region of interest" description="Disordered" evidence="1">
    <location>
        <begin position="1"/>
        <end position="23"/>
    </location>
</feature>
<accession>A0A1I8ABK0</accession>
<proteinExistence type="predicted"/>
<keyword evidence="2" id="KW-1185">Reference proteome</keyword>
<evidence type="ECO:0000256" key="1">
    <source>
        <dbReference type="SAM" id="MobiDB-lite"/>
    </source>
</evidence>
<protein>
    <submittedName>
        <fullName evidence="3">Uncharacterized protein</fullName>
    </submittedName>
</protein>
<reference evidence="3" key="1">
    <citation type="submission" date="2016-11" db="UniProtKB">
        <authorList>
            <consortium name="WormBaseParasite"/>
        </authorList>
    </citation>
    <scope>IDENTIFICATION</scope>
</reference>
<dbReference type="WBParaSite" id="L893_g4229.t1">
    <property type="protein sequence ID" value="L893_g4229.t1"/>
    <property type="gene ID" value="L893_g4229"/>
</dbReference>
<organism evidence="2 3">
    <name type="scientific">Steinernema glaseri</name>
    <dbReference type="NCBI Taxonomy" id="37863"/>
    <lineage>
        <taxon>Eukaryota</taxon>
        <taxon>Metazoa</taxon>
        <taxon>Ecdysozoa</taxon>
        <taxon>Nematoda</taxon>
        <taxon>Chromadorea</taxon>
        <taxon>Rhabditida</taxon>
        <taxon>Tylenchina</taxon>
        <taxon>Panagrolaimomorpha</taxon>
        <taxon>Strongyloidoidea</taxon>
        <taxon>Steinernematidae</taxon>
        <taxon>Steinernema</taxon>
    </lineage>
</organism>
<feature type="compositionally biased region" description="Basic and acidic residues" evidence="1">
    <location>
        <begin position="13"/>
        <end position="22"/>
    </location>
</feature>
<evidence type="ECO:0000313" key="2">
    <source>
        <dbReference type="Proteomes" id="UP000095287"/>
    </source>
</evidence>
<sequence length="98" mass="11313">MYTHGTPTGSHQHGTEIRREGRSWGVPLLDGTEKWPVEQHMTCQEERRVCKNTLFTEVVDIDGSDSKCSFLASKDQLDDFWTIMHDTNQNNTRSLPLY</sequence>
<dbReference type="Proteomes" id="UP000095287">
    <property type="component" value="Unplaced"/>
</dbReference>
<feature type="compositionally biased region" description="Polar residues" evidence="1">
    <location>
        <begin position="1"/>
        <end position="12"/>
    </location>
</feature>